<evidence type="ECO:0000313" key="2">
    <source>
        <dbReference type="EMBL" id="EGJ34315.1"/>
    </source>
</evidence>
<evidence type="ECO:0000313" key="3">
    <source>
        <dbReference type="Proteomes" id="UP000003959"/>
    </source>
</evidence>
<dbReference type="eggNOG" id="ENOG5032UZ3">
    <property type="taxonomic scope" value="Bacteria"/>
</dbReference>
<keyword evidence="3" id="KW-1185">Reference proteome</keyword>
<dbReference type="EMBL" id="GL890839">
    <property type="protein sequence ID" value="EGJ34315.1"/>
    <property type="molecule type" value="Genomic_DNA"/>
</dbReference>
<accession>F4XM76</accession>
<dbReference type="Proteomes" id="UP000003959">
    <property type="component" value="Unassembled WGS sequence"/>
</dbReference>
<proteinExistence type="predicted"/>
<reference evidence="3" key="1">
    <citation type="journal article" date="2011" name="Proc. Natl. Acad. Sci. U.S.A.">
        <title>Genomic insights into the physiology and ecology of the marine filamentous cyanobacterium Lyngbya majuscula.</title>
        <authorList>
            <person name="Jones A.C."/>
            <person name="Monroe E.A."/>
            <person name="Podell S."/>
            <person name="Hess W.R."/>
            <person name="Klages S."/>
            <person name="Esquenazi E."/>
            <person name="Niessen S."/>
            <person name="Hoover H."/>
            <person name="Rothmann M."/>
            <person name="Lasken R.S."/>
            <person name="Yates J.R.III."/>
            <person name="Reinhardt R."/>
            <person name="Kube M."/>
            <person name="Burkart M.D."/>
            <person name="Allen E.E."/>
            <person name="Dorrestein P.C."/>
            <person name="Gerwick W.H."/>
            <person name="Gerwick L."/>
        </authorList>
    </citation>
    <scope>NUCLEOTIDE SEQUENCE [LARGE SCALE GENOMIC DNA]</scope>
    <source>
        <strain evidence="3">3L</strain>
    </source>
</reference>
<evidence type="ECO:0000256" key="1">
    <source>
        <dbReference type="SAM" id="Phobius"/>
    </source>
</evidence>
<dbReference type="AlphaFoldDB" id="F4XM76"/>
<keyword evidence="1" id="KW-0472">Membrane</keyword>
<keyword evidence="1" id="KW-1133">Transmembrane helix</keyword>
<name>F4XM76_9CYAN</name>
<sequence>MINIPIFLKEYDNQMDKESRSRFDEVYSEIEKCYKSKAKGCMYTAISKLSPDNYQEICEHFNITQDSTITQDFQFLKKYFIDDDNNHWSNNMDRVLKVLCKEVLDKPLPEEDPLTQCLRVTPEPWLTIIFILFISLIVIGSYAFLKPVIFKTQEKPEQYTPPLSPQPKDSTGKESILCLVVPSHQLSDLKISDLKNQDDLIPSNRVKELISSASYFLCYGSGQPIDQIVNLNLSPDSINYSSDEDAYIQLRIPGGENIIGQKTKFELRKNLPDGDAKIDKIARLINLYGLENFICA</sequence>
<organism evidence="2 3">
    <name type="scientific">Moorena producens 3L</name>
    <dbReference type="NCBI Taxonomy" id="489825"/>
    <lineage>
        <taxon>Bacteria</taxon>
        <taxon>Bacillati</taxon>
        <taxon>Cyanobacteriota</taxon>
        <taxon>Cyanophyceae</taxon>
        <taxon>Coleofasciculales</taxon>
        <taxon>Coleofasciculaceae</taxon>
        <taxon>Moorena</taxon>
    </lineage>
</organism>
<feature type="transmembrane region" description="Helical" evidence="1">
    <location>
        <begin position="125"/>
        <end position="145"/>
    </location>
</feature>
<dbReference type="HOGENOM" id="CLU_939466_0_0_3"/>
<gene>
    <name evidence="2" type="ORF">LYNGBM3L_18790</name>
</gene>
<protein>
    <submittedName>
        <fullName evidence="2">Uncharacterized protein</fullName>
    </submittedName>
</protein>
<keyword evidence="1" id="KW-0812">Transmembrane</keyword>